<comment type="caution">
    <text evidence="2">The sequence shown here is derived from an EMBL/GenBank/DDBJ whole genome shotgun (WGS) entry which is preliminary data.</text>
</comment>
<dbReference type="InterPro" id="IPR043519">
    <property type="entry name" value="NT_sf"/>
</dbReference>
<dbReference type="SUPFAM" id="SSF81301">
    <property type="entry name" value="Nucleotidyltransferase"/>
    <property type="match status" value="1"/>
</dbReference>
<dbReference type="InterPro" id="IPR041633">
    <property type="entry name" value="Polbeta"/>
</dbReference>
<accession>A0A0G0M8K8</accession>
<proteinExistence type="predicted"/>
<reference evidence="2 3" key="1">
    <citation type="journal article" date="2015" name="Nature">
        <title>rRNA introns, odd ribosomes, and small enigmatic genomes across a large radiation of phyla.</title>
        <authorList>
            <person name="Brown C.T."/>
            <person name="Hug L.A."/>
            <person name="Thomas B.C."/>
            <person name="Sharon I."/>
            <person name="Castelle C.J."/>
            <person name="Singh A."/>
            <person name="Wilkins M.J."/>
            <person name="Williams K.H."/>
            <person name="Banfield J.F."/>
        </authorList>
    </citation>
    <scope>NUCLEOTIDE SEQUENCE [LARGE SCALE GENOMIC DNA]</scope>
</reference>
<evidence type="ECO:0000313" key="3">
    <source>
        <dbReference type="Proteomes" id="UP000034022"/>
    </source>
</evidence>
<feature type="domain" description="Polymerase beta nucleotidyltransferase" evidence="1">
    <location>
        <begin position="92"/>
        <end position="181"/>
    </location>
</feature>
<dbReference type="Gene3D" id="1.10.10.10">
    <property type="entry name" value="Winged helix-like DNA-binding domain superfamily/Winged helix DNA-binding domain"/>
    <property type="match status" value="1"/>
</dbReference>
<gene>
    <name evidence="2" type="ORF">US91_C0007G0024</name>
</gene>
<dbReference type="CDD" id="cd00090">
    <property type="entry name" value="HTH_ARSR"/>
    <property type="match status" value="1"/>
</dbReference>
<dbReference type="Gene3D" id="3.30.460.10">
    <property type="entry name" value="Beta Polymerase, domain 2"/>
    <property type="match status" value="1"/>
</dbReference>
<protein>
    <submittedName>
        <fullName evidence="2">Polymerase subunit beta protein</fullName>
    </submittedName>
</protein>
<dbReference type="Proteomes" id="UP000034022">
    <property type="component" value="Unassembled WGS sequence"/>
</dbReference>
<evidence type="ECO:0000259" key="1">
    <source>
        <dbReference type="Pfam" id="PF18765"/>
    </source>
</evidence>
<dbReference type="AlphaFoldDB" id="A0A0G0M8K8"/>
<dbReference type="SUPFAM" id="SSF46785">
    <property type="entry name" value="Winged helix' DNA-binding domain"/>
    <property type="match status" value="1"/>
</dbReference>
<dbReference type="InterPro" id="IPR036388">
    <property type="entry name" value="WH-like_DNA-bd_sf"/>
</dbReference>
<dbReference type="InterPro" id="IPR036390">
    <property type="entry name" value="WH_DNA-bd_sf"/>
</dbReference>
<sequence length="192" mass="22536">MLDILIKSKIRKKILLLFIYNPKNKYYINQIARLVKTSSGTAYRELNVLLKSDILLCEKEANLTYYRLNQINPLLKNIKEIISQTIGIEIMLKKKLAKMKGINFAFIFGSYAKNSFKSDSDIDLYVIGDIGEKELYRETMLLEKEINHPINYHLSSLAEFKQNLKKSFFHQSILKNYIFLIGNQDEFKNIIR</sequence>
<evidence type="ECO:0000313" key="2">
    <source>
        <dbReference type="EMBL" id="KKQ70014.1"/>
    </source>
</evidence>
<organism evidence="2 3">
    <name type="scientific">Candidatus Falkowbacteria bacterium GW2011_GWE1_38_31</name>
    <dbReference type="NCBI Taxonomy" id="1618638"/>
    <lineage>
        <taxon>Bacteria</taxon>
        <taxon>Candidatus Falkowiibacteriota</taxon>
    </lineage>
</organism>
<dbReference type="InterPro" id="IPR011991">
    <property type="entry name" value="ArsR-like_HTH"/>
</dbReference>
<dbReference type="CDD" id="cd05403">
    <property type="entry name" value="NT_KNTase_like"/>
    <property type="match status" value="1"/>
</dbReference>
<dbReference type="EMBL" id="LBUU01000007">
    <property type="protein sequence ID" value="KKQ70014.1"/>
    <property type="molecule type" value="Genomic_DNA"/>
</dbReference>
<dbReference type="Pfam" id="PF18765">
    <property type="entry name" value="Polbeta"/>
    <property type="match status" value="1"/>
</dbReference>
<name>A0A0G0M8K8_9BACT</name>